<evidence type="ECO:0000313" key="2">
    <source>
        <dbReference type="EMBL" id="KAF8483931.1"/>
    </source>
</evidence>
<dbReference type="OrthoDB" id="3241054at2759"/>
<comment type="caution">
    <text evidence="2">The sequence shown here is derived from an EMBL/GenBank/DDBJ whole genome shotgun (WGS) entry which is preliminary data.</text>
</comment>
<dbReference type="AlphaFoldDB" id="A0A9P5N1P6"/>
<reference evidence="2" key="2">
    <citation type="journal article" date="2020" name="Nat. Commun.">
        <title>Large-scale genome sequencing of mycorrhizal fungi provides insights into the early evolution of symbiotic traits.</title>
        <authorList>
            <person name="Miyauchi S."/>
            <person name="Kiss E."/>
            <person name="Kuo A."/>
            <person name="Drula E."/>
            <person name="Kohler A."/>
            <person name="Sanchez-Garcia M."/>
            <person name="Morin E."/>
            <person name="Andreopoulos B."/>
            <person name="Barry K.W."/>
            <person name="Bonito G."/>
            <person name="Buee M."/>
            <person name="Carver A."/>
            <person name="Chen C."/>
            <person name="Cichocki N."/>
            <person name="Clum A."/>
            <person name="Culley D."/>
            <person name="Crous P.W."/>
            <person name="Fauchery L."/>
            <person name="Girlanda M."/>
            <person name="Hayes R.D."/>
            <person name="Keri Z."/>
            <person name="LaButti K."/>
            <person name="Lipzen A."/>
            <person name="Lombard V."/>
            <person name="Magnuson J."/>
            <person name="Maillard F."/>
            <person name="Murat C."/>
            <person name="Nolan M."/>
            <person name="Ohm R.A."/>
            <person name="Pangilinan J."/>
            <person name="Pereira M.F."/>
            <person name="Perotto S."/>
            <person name="Peter M."/>
            <person name="Pfister S."/>
            <person name="Riley R."/>
            <person name="Sitrit Y."/>
            <person name="Stielow J.B."/>
            <person name="Szollosi G."/>
            <person name="Zifcakova L."/>
            <person name="Stursova M."/>
            <person name="Spatafora J.W."/>
            <person name="Tedersoo L."/>
            <person name="Vaario L.M."/>
            <person name="Yamada A."/>
            <person name="Yan M."/>
            <person name="Wang P."/>
            <person name="Xu J."/>
            <person name="Bruns T."/>
            <person name="Baldrian P."/>
            <person name="Vilgalys R."/>
            <person name="Dunand C."/>
            <person name="Henrissat B."/>
            <person name="Grigoriev I.V."/>
            <person name="Hibbett D."/>
            <person name="Nagy L.G."/>
            <person name="Martin F.M."/>
        </authorList>
    </citation>
    <scope>NUCLEOTIDE SEQUENCE</scope>
    <source>
        <strain evidence="2">Prilba</strain>
    </source>
</reference>
<keyword evidence="3" id="KW-1185">Reference proteome</keyword>
<feature type="non-terminal residue" evidence="2">
    <location>
        <position position="158"/>
    </location>
</feature>
<organism evidence="2 3">
    <name type="scientific">Russula ochroleuca</name>
    <dbReference type="NCBI Taxonomy" id="152965"/>
    <lineage>
        <taxon>Eukaryota</taxon>
        <taxon>Fungi</taxon>
        <taxon>Dikarya</taxon>
        <taxon>Basidiomycota</taxon>
        <taxon>Agaricomycotina</taxon>
        <taxon>Agaricomycetes</taxon>
        <taxon>Russulales</taxon>
        <taxon>Russulaceae</taxon>
        <taxon>Russula</taxon>
    </lineage>
</organism>
<proteinExistence type="predicted"/>
<keyword evidence="1" id="KW-0732">Signal</keyword>
<accession>A0A9P5N1P6</accession>
<gene>
    <name evidence="2" type="ORF">DFH94DRAFT_600705</name>
</gene>
<name>A0A9P5N1P6_9AGAM</name>
<feature type="chain" id="PRO_5040278891" description="Secreted protein" evidence="1">
    <location>
        <begin position="21"/>
        <end position="158"/>
    </location>
</feature>
<evidence type="ECO:0000313" key="3">
    <source>
        <dbReference type="Proteomes" id="UP000759537"/>
    </source>
</evidence>
<reference evidence="2" key="1">
    <citation type="submission" date="2019-10" db="EMBL/GenBank/DDBJ databases">
        <authorList>
            <consortium name="DOE Joint Genome Institute"/>
            <person name="Kuo A."/>
            <person name="Miyauchi S."/>
            <person name="Kiss E."/>
            <person name="Drula E."/>
            <person name="Kohler A."/>
            <person name="Sanchez-Garcia M."/>
            <person name="Andreopoulos B."/>
            <person name="Barry K.W."/>
            <person name="Bonito G."/>
            <person name="Buee M."/>
            <person name="Carver A."/>
            <person name="Chen C."/>
            <person name="Cichocki N."/>
            <person name="Clum A."/>
            <person name="Culley D."/>
            <person name="Crous P.W."/>
            <person name="Fauchery L."/>
            <person name="Girlanda M."/>
            <person name="Hayes R."/>
            <person name="Keri Z."/>
            <person name="LaButti K."/>
            <person name="Lipzen A."/>
            <person name="Lombard V."/>
            <person name="Magnuson J."/>
            <person name="Maillard F."/>
            <person name="Morin E."/>
            <person name="Murat C."/>
            <person name="Nolan M."/>
            <person name="Ohm R."/>
            <person name="Pangilinan J."/>
            <person name="Pereira M."/>
            <person name="Perotto S."/>
            <person name="Peter M."/>
            <person name="Riley R."/>
            <person name="Sitrit Y."/>
            <person name="Stielow B."/>
            <person name="Szollosi G."/>
            <person name="Zifcakova L."/>
            <person name="Stursova M."/>
            <person name="Spatafora J.W."/>
            <person name="Tedersoo L."/>
            <person name="Vaario L.-M."/>
            <person name="Yamada A."/>
            <person name="Yan M."/>
            <person name="Wang P."/>
            <person name="Xu J."/>
            <person name="Bruns T."/>
            <person name="Baldrian P."/>
            <person name="Vilgalys R."/>
            <person name="Henrissat B."/>
            <person name="Grigoriev I.V."/>
            <person name="Hibbett D."/>
            <person name="Nagy L.G."/>
            <person name="Martin F.M."/>
        </authorList>
    </citation>
    <scope>NUCLEOTIDE SEQUENCE</scope>
    <source>
        <strain evidence="2">Prilba</strain>
    </source>
</reference>
<dbReference type="Proteomes" id="UP000759537">
    <property type="component" value="Unassembled WGS sequence"/>
</dbReference>
<evidence type="ECO:0008006" key="4">
    <source>
        <dbReference type="Google" id="ProtNLM"/>
    </source>
</evidence>
<protein>
    <recommendedName>
        <fullName evidence="4">Secreted protein</fullName>
    </recommendedName>
</protein>
<dbReference type="EMBL" id="WHVB01000004">
    <property type="protein sequence ID" value="KAF8483931.1"/>
    <property type="molecule type" value="Genomic_DNA"/>
</dbReference>
<sequence length="158" mass="16015">MFSKSFVALIFLALTSSVNAQVCMSPALGVSTPSAQDVQQPTDNAPCGTINIAQNLDTSQFVSADKDGKFSPSIVSFAPGSDGSQYIATVKVDATGTGSNFVAASMISNGPQKPAAAGTQQLSVQLPTGTDCTGGTDKNLCVASFITNNGQGNCVVVK</sequence>
<feature type="signal peptide" evidence="1">
    <location>
        <begin position="1"/>
        <end position="20"/>
    </location>
</feature>
<evidence type="ECO:0000256" key="1">
    <source>
        <dbReference type="SAM" id="SignalP"/>
    </source>
</evidence>